<dbReference type="STRING" id="1157962.A0A250X5I0"/>
<evidence type="ECO:0000259" key="5">
    <source>
        <dbReference type="Pfam" id="PF17830"/>
    </source>
</evidence>
<feature type="repeat" description="ANK" evidence="3">
    <location>
        <begin position="204"/>
        <end position="236"/>
    </location>
</feature>
<evidence type="ECO:0000313" key="6">
    <source>
        <dbReference type="EMBL" id="GAX78347.1"/>
    </source>
</evidence>
<dbReference type="EMBL" id="BEGY01000031">
    <property type="protein sequence ID" value="GAX78347.1"/>
    <property type="molecule type" value="Genomic_DNA"/>
</dbReference>
<accession>A0A250X5I0</accession>
<dbReference type="InterPro" id="IPR002110">
    <property type="entry name" value="Ankyrin_rpt"/>
</dbReference>
<sequence length="324" mass="34013">MFPGMPGMPGGAGGPGGAFDFAALQQALNDPSIKAMAEQIANDPSFKEITQKMQESFGGMMGGGAGSAGGPPDMSSLDPSKYMNAMSGMFENKNFMEMAEKLGQSIIQADPNMSNMMKSMQDPSYKSKVEEAMGKLRDDAELKPILEEIEKGGPMAMMKYWNDPEVLSKLGKAMGGSFDLPGMLGAAPLEGHAEEEEAEEEEGAEEDTLHSAASAGDVEALKRILEAGANPDEGDEEGRTALHFACGYGELECAKALIAAKASLDIVDNNKNTALHYAAGYGQAASVTLLLESGADRAALNADGKTALEVAQLNEQEDVIKALS</sequence>
<keyword evidence="2 3" id="KW-0040">ANK repeat</keyword>
<evidence type="ECO:0000256" key="2">
    <source>
        <dbReference type="ARBA" id="ARBA00023043"/>
    </source>
</evidence>
<protein>
    <recommendedName>
        <fullName evidence="5">STI1/HOP DP domain-containing protein</fullName>
    </recommendedName>
</protein>
<dbReference type="Pfam" id="PF17830">
    <property type="entry name" value="STI1-HOP_DP"/>
    <property type="match status" value="1"/>
</dbReference>
<dbReference type="PROSITE" id="PS50297">
    <property type="entry name" value="ANK_REP_REGION"/>
    <property type="match status" value="3"/>
</dbReference>
<comment type="caution">
    <text evidence="6">The sequence shown here is derived from an EMBL/GenBank/DDBJ whole genome shotgun (WGS) entry which is preliminary data.</text>
</comment>
<name>A0A250X5I0_9CHLO</name>
<keyword evidence="1" id="KW-0677">Repeat</keyword>
<reference evidence="6 7" key="1">
    <citation type="submission" date="2017-08" db="EMBL/GenBank/DDBJ databases">
        <title>Acidophilic green algal genome provides insights into adaptation to an acidic environment.</title>
        <authorList>
            <person name="Hirooka S."/>
            <person name="Hirose Y."/>
            <person name="Kanesaki Y."/>
            <person name="Higuchi S."/>
            <person name="Fujiwara T."/>
            <person name="Onuma R."/>
            <person name="Era A."/>
            <person name="Ohbayashi R."/>
            <person name="Uzuka A."/>
            <person name="Nozaki H."/>
            <person name="Yoshikawa H."/>
            <person name="Miyagishima S.Y."/>
        </authorList>
    </citation>
    <scope>NUCLEOTIDE SEQUENCE [LARGE SCALE GENOMIC DNA]</scope>
    <source>
        <strain evidence="6 7">NIES-2499</strain>
    </source>
</reference>
<feature type="repeat" description="ANK" evidence="3">
    <location>
        <begin position="237"/>
        <end position="269"/>
    </location>
</feature>
<evidence type="ECO:0000313" key="7">
    <source>
        <dbReference type="Proteomes" id="UP000232323"/>
    </source>
</evidence>
<dbReference type="SMART" id="SM00248">
    <property type="entry name" value="ANK"/>
    <property type="match status" value="3"/>
</dbReference>
<evidence type="ECO:0000256" key="4">
    <source>
        <dbReference type="SAM" id="MobiDB-lite"/>
    </source>
</evidence>
<dbReference type="SUPFAM" id="SSF48403">
    <property type="entry name" value="Ankyrin repeat"/>
    <property type="match status" value="1"/>
</dbReference>
<organism evidence="6 7">
    <name type="scientific">Chlamydomonas eustigma</name>
    <dbReference type="NCBI Taxonomy" id="1157962"/>
    <lineage>
        <taxon>Eukaryota</taxon>
        <taxon>Viridiplantae</taxon>
        <taxon>Chlorophyta</taxon>
        <taxon>core chlorophytes</taxon>
        <taxon>Chlorophyceae</taxon>
        <taxon>CS clade</taxon>
        <taxon>Chlamydomonadales</taxon>
        <taxon>Chlamydomonadaceae</taxon>
        <taxon>Chlamydomonas</taxon>
    </lineage>
</organism>
<dbReference type="PROSITE" id="PS50088">
    <property type="entry name" value="ANK_REPEAT"/>
    <property type="match status" value="3"/>
</dbReference>
<dbReference type="PANTHER" id="PTHR24171:SF9">
    <property type="entry name" value="ANKYRIN REPEAT DOMAIN-CONTAINING PROTEIN 39"/>
    <property type="match status" value="1"/>
</dbReference>
<dbReference type="Proteomes" id="UP000232323">
    <property type="component" value="Unassembled WGS sequence"/>
</dbReference>
<dbReference type="PANTHER" id="PTHR24171">
    <property type="entry name" value="ANKYRIN REPEAT DOMAIN-CONTAINING PROTEIN 39-RELATED"/>
    <property type="match status" value="1"/>
</dbReference>
<dbReference type="OrthoDB" id="539167at2759"/>
<proteinExistence type="predicted"/>
<dbReference type="InterPro" id="IPR036770">
    <property type="entry name" value="Ankyrin_rpt-contain_sf"/>
</dbReference>
<feature type="repeat" description="ANK" evidence="3">
    <location>
        <begin position="270"/>
        <end position="302"/>
    </location>
</feature>
<gene>
    <name evidence="6" type="ORF">CEUSTIGMA_g5789.t1</name>
</gene>
<dbReference type="AlphaFoldDB" id="A0A250X5I0"/>
<evidence type="ECO:0000256" key="1">
    <source>
        <dbReference type="ARBA" id="ARBA00022737"/>
    </source>
</evidence>
<dbReference type="InterPro" id="IPR041243">
    <property type="entry name" value="STI1/HOP_DP"/>
</dbReference>
<evidence type="ECO:0000256" key="3">
    <source>
        <dbReference type="PROSITE-ProRule" id="PRU00023"/>
    </source>
</evidence>
<feature type="compositionally biased region" description="Acidic residues" evidence="4">
    <location>
        <begin position="193"/>
        <end position="206"/>
    </location>
</feature>
<feature type="region of interest" description="Disordered" evidence="4">
    <location>
        <begin position="191"/>
        <end position="211"/>
    </location>
</feature>
<dbReference type="Pfam" id="PF12796">
    <property type="entry name" value="Ank_2"/>
    <property type="match status" value="1"/>
</dbReference>
<keyword evidence="7" id="KW-1185">Reference proteome</keyword>
<feature type="domain" description="STI1/HOP DP" evidence="5">
    <location>
        <begin position="138"/>
        <end position="175"/>
    </location>
</feature>
<dbReference type="Gene3D" id="1.25.40.20">
    <property type="entry name" value="Ankyrin repeat-containing domain"/>
    <property type="match status" value="2"/>
</dbReference>